<keyword evidence="4" id="KW-1185">Reference proteome</keyword>
<evidence type="ECO:0000313" key="4">
    <source>
        <dbReference type="Proteomes" id="UP001151760"/>
    </source>
</evidence>
<reference evidence="3" key="2">
    <citation type="submission" date="2022-01" db="EMBL/GenBank/DDBJ databases">
        <authorList>
            <person name="Yamashiro T."/>
            <person name="Shiraishi A."/>
            <person name="Satake H."/>
            <person name="Nakayama K."/>
        </authorList>
    </citation>
    <scope>NUCLEOTIDE SEQUENCE</scope>
</reference>
<dbReference type="InterPro" id="IPR017441">
    <property type="entry name" value="Protein_kinase_ATP_BS"/>
</dbReference>
<dbReference type="Gene3D" id="1.10.510.10">
    <property type="entry name" value="Transferase(Phosphotransferase) domain 1"/>
    <property type="match status" value="1"/>
</dbReference>
<dbReference type="PANTHER" id="PTHR27003:SF359">
    <property type="entry name" value="SERINE_THREONINE-PROTEIN KINASE UNC-51-RELATED"/>
    <property type="match status" value="1"/>
</dbReference>
<organism evidence="3 4">
    <name type="scientific">Tanacetum coccineum</name>
    <dbReference type="NCBI Taxonomy" id="301880"/>
    <lineage>
        <taxon>Eukaryota</taxon>
        <taxon>Viridiplantae</taxon>
        <taxon>Streptophyta</taxon>
        <taxon>Embryophyta</taxon>
        <taxon>Tracheophyta</taxon>
        <taxon>Spermatophyta</taxon>
        <taxon>Magnoliopsida</taxon>
        <taxon>eudicotyledons</taxon>
        <taxon>Gunneridae</taxon>
        <taxon>Pentapetalae</taxon>
        <taxon>asterids</taxon>
        <taxon>campanulids</taxon>
        <taxon>Asterales</taxon>
        <taxon>Asteraceae</taxon>
        <taxon>Asteroideae</taxon>
        <taxon>Anthemideae</taxon>
        <taxon>Anthemidinae</taxon>
        <taxon>Tanacetum</taxon>
    </lineage>
</organism>
<dbReference type="Proteomes" id="UP001151760">
    <property type="component" value="Unassembled WGS sequence"/>
</dbReference>
<evidence type="ECO:0000256" key="1">
    <source>
        <dbReference type="PROSITE-ProRule" id="PRU10141"/>
    </source>
</evidence>
<name>A0ABQ5BNC5_9ASTR</name>
<dbReference type="GO" id="GO:0016301">
    <property type="term" value="F:kinase activity"/>
    <property type="evidence" value="ECO:0007669"/>
    <property type="project" value="UniProtKB-KW"/>
</dbReference>
<dbReference type="PANTHER" id="PTHR27003">
    <property type="entry name" value="OS07G0166700 PROTEIN"/>
    <property type="match status" value="1"/>
</dbReference>
<dbReference type="InterPro" id="IPR045272">
    <property type="entry name" value="ANXUR1/2-like"/>
</dbReference>
<feature type="domain" description="Protein kinase" evidence="2">
    <location>
        <begin position="112"/>
        <end position="188"/>
    </location>
</feature>
<proteinExistence type="predicted"/>
<keyword evidence="1" id="KW-0547">Nucleotide-binding</keyword>
<dbReference type="PROSITE" id="PS00107">
    <property type="entry name" value="PROTEIN_KINASE_ATP"/>
    <property type="match status" value="1"/>
</dbReference>
<dbReference type="EMBL" id="BQNB010013420">
    <property type="protein sequence ID" value="GJT15739.1"/>
    <property type="molecule type" value="Genomic_DNA"/>
</dbReference>
<dbReference type="InterPro" id="IPR001245">
    <property type="entry name" value="Ser-Thr/Tyr_kinase_cat_dom"/>
</dbReference>
<evidence type="ECO:0000259" key="2">
    <source>
        <dbReference type="PROSITE" id="PS50011"/>
    </source>
</evidence>
<feature type="binding site" evidence="1">
    <location>
        <position position="143"/>
    </location>
    <ligand>
        <name>ATP</name>
        <dbReference type="ChEBI" id="CHEBI:30616"/>
    </ligand>
</feature>
<gene>
    <name evidence="3" type="ORF">Tco_0874445</name>
</gene>
<protein>
    <submittedName>
        <fullName evidence="3">Protein kinase, ATP binding site-containing protein</fullName>
    </submittedName>
</protein>
<dbReference type="Pfam" id="PF07714">
    <property type="entry name" value="PK_Tyr_Ser-Thr"/>
    <property type="match status" value="1"/>
</dbReference>
<reference evidence="3" key="1">
    <citation type="journal article" date="2022" name="Int. J. Mol. Sci.">
        <title>Draft Genome of Tanacetum Coccineum: Genomic Comparison of Closely Related Tanacetum-Family Plants.</title>
        <authorList>
            <person name="Yamashiro T."/>
            <person name="Shiraishi A."/>
            <person name="Nakayama K."/>
            <person name="Satake H."/>
        </authorList>
    </citation>
    <scope>NUCLEOTIDE SEQUENCE</scope>
</reference>
<keyword evidence="1" id="KW-0067">ATP-binding</keyword>
<keyword evidence="3" id="KW-0808">Transferase</keyword>
<evidence type="ECO:0000313" key="3">
    <source>
        <dbReference type="EMBL" id="GJT15739.1"/>
    </source>
</evidence>
<comment type="caution">
    <text evidence="3">The sequence shown here is derived from an EMBL/GenBank/DDBJ whole genome shotgun (WGS) entry which is preliminary data.</text>
</comment>
<dbReference type="Gene3D" id="3.30.200.20">
    <property type="entry name" value="Phosphorylase Kinase, domain 1"/>
    <property type="match status" value="1"/>
</dbReference>
<dbReference type="InterPro" id="IPR000719">
    <property type="entry name" value="Prot_kinase_dom"/>
</dbReference>
<sequence>MDPAYRESYIPKIESNVYSLGIVLFEILTGMRVDEKTCIGDEELNMVTLVRRYYNHGFEKYIDPQIRDELDAPSLHTFKENHGAASTISRINQKLEDFRIPLKDINSSIGVKGQETRIGDGGFGVVYKGQPSGSWQNRSVAIKCLRPESYQGEHEFRNELNMIFNFNHENIIPFIVSCDEGNEKDKVY</sequence>
<keyword evidence="3" id="KW-0418">Kinase</keyword>
<accession>A0ABQ5BNC5</accession>
<dbReference type="InterPro" id="IPR011009">
    <property type="entry name" value="Kinase-like_dom_sf"/>
</dbReference>
<dbReference type="SUPFAM" id="SSF56112">
    <property type="entry name" value="Protein kinase-like (PK-like)"/>
    <property type="match status" value="2"/>
</dbReference>
<dbReference type="PROSITE" id="PS50011">
    <property type="entry name" value="PROTEIN_KINASE_DOM"/>
    <property type="match status" value="1"/>
</dbReference>